<feature type="domain" description="3-hydroxyacyl-CoA dehydrogenase C-terminal" evidence="9">
    <location>
        <begin position="194"/>
        <end position="290"/>
    </location>
</feature>
<organism evidence="11 12">
    <name type="scientific">Pseudobacter ginsenosidimutans</name>
    <dbReference type="NCBI Taxonomy" id="661488"/>
    <lineage>
        <taxon>Bacteria</taxon>
        <taxon>Pseudomonadati</taxon>
        <taxon>Bacteroidota</taxon>
        <taxon>Chitinophagia</taxon>
        <taxon>Chitinophagales</taxon>
        <taxon>Chitinophagaceae</taxon>
        <taxon>Pseudobacter</taxon>
    </lineage>
</organism>
<dbReference type="GO" id="GO:0003857">
    <property type="term" value="F:(3S)-3-hydroxyacyl-CoA dehydrogenase (NAD+) activity"/>
    <property type="evidence" value="ECO:0007669"/>
    <property type="project" value="UniProtKB-EC"/>
</dbReference>
<keyword evidence="2" id="KW-0276">Fatty acid metabolism</keyword>
<dbReference type="PIRSF" id="PIRSF000105">
    <property type="entry name" value="HCDH"/>
    <property type="match status" value="1"/>
</dbReference>
<dbReference type="AlphaFoldDB" id="A0A4V2F120"/>
<feature type="binding site" evidence="8">
    <location>
        <position position="100"/>
    </location>
    <ligand>
        <name>NAD(+)</name>
        <dbReference type="ChEBI" id="CHEBI:57540"/>
    </ligand>
</feature>
<evidence type="ECO:0000256" key="4">
    <source>
        <dbReference type="ARBA" id="ARBA00023027"/>
    </source>
</evidence>
<feature type="binding site" evidence="8">
    <location>
        <position position="105"/>
    </location>
    <ligand>
        <name>NAD(+)</name>
        <dbReference type="ChEBI" id="CHEBI:57540"/>
    </ligand>
</feature>
<keyword evidence="5" id="KW-0443">Lipid metabolism</keyword>
<feature type="domain" description="3-hydroxyacyl-CoA dehydrogenase NAD binding" evidence="10">
    <location>
        <begin position="14"/>
        <end position="191"/>
    </location>
</feature>
<dbReference type="PANTHER" id="PTHR43561">
    <property type="match status" value="1"/>
</dbReference>
<dbReference type="InterPro" id="IPR022694">
    <property type="entry name" value="3-OHacyl-CoA_DH"/>
</dbReference>
<evidence type="ECO:0000259" key="10">
    <source>
        <dbReference type="Pfam" id="PF02737"/>
    </source>
</evidence>
<dbReference type="FunFam" id="3.40.50.720:FF:000009">
    <property type="entry name" value="Fatty oxidation complex, alpha subunit"/>
    <property type="match status" value="1"/>
</dbReference>
<dbReference type="InterPro" id="IPR036291">
    <property type="entry name" value="NAD(P)-bd_dom_sf"/>
</dbReference>
<dbReference type="Pfam" id="PF00725">
    <property type="entry name" value="3HCDH"/>
    <property type="match status" value="1"/>
</dbReference>
<feature type="site" description="Important for catalytic activity" evidence="7">
    <location>
        <position position="148"/>
    </location>
</feature>
<reference evidence="11 12" key="1">
    <citation type="submission" date="2019-02" db="EMBL/GenBank/DDBJ databases">
        <title>Genomic Encyclopedia of Type Strains, Phase IV (KMG-IV): sequencing the most valuable type-strain genomes for metagenomic binning, comparative biology and taxonomic classification.</title>
        <authorList>
            <person name="Goeker M."/>
        </authorList>
    </citation>
    <scope>NUCLEOTIDE SEQUENCE [LARGE SCALE GENOMIC DNA]</scope>
    <source>
        <strain evidence="11 12">DSM 18116</strain>
    </source>
</reference>
<accession>A0A4V2F120</accession>
<dbReference type="Pfam" id="PF02737">
    <property type="entry name" value="3HCDH_N"/>
    <property type="match status" value="1"/>
</dbReference>
<feature type="binding site" evidence="8">
    <location>
        <position position="127"/>
    </location>
    <ligand>
        <name>NAD(+)</name>
        <dbReference type="ChEBI" id="CHEBI:57540"/>
    </ligand>
</feature>
<evidence type="ECO:0000256" key="7">
    <source>
        <dbReference type="PIRSR" id="PIRSR000105-1"/>
    </source>
</evidence>
<keyword evidence="3" id="KW-0560">Oxidoreductase</keyword>
<dbReference type="InterPro" id="IPR013328">
    <property type="entry name" value="6PGD_dom2"/>
</dbReference>
<feature type="binding site" evidence="8">
    <location>
        <position position="282"/>
    </location>
    <ligand>
        <name>NAD(+)</name>
        <dbReference type="ChEBI" id="CHEBI:57540"/>
    </ligand>
</feature>
<dbReference type="SUPFAM" id="SSF51735">
    <property type="entry name" value="NAD(P)-binding Rossmann-fold domains"/>
    <property type="match status" value="1"/>
</dbReference>
<dbReference type="EMBL" id="SGXA01000002">
    <property type="protein sequence ID" value="RZS72101.1"/>
    <property type="molecule type" value="Genomic_DNA"/>
</dbReference>
<dbReference type="InterPro" id="IPR052242">
    <property type="entry name" value="Mito_3-hydroxyacyl-CoA_DH"/>
</dbReference>
<evidence type="ECO:0000313" key="11">
    <source>
        <dbReference type="EMBL" id="RZS72101.1"/>
    </source>
</evidence>
<sequence length="291" mass="32145">MVIHSIQQTIMIQTVCVCGAGTMGRGIAQVAARYGFHTILFDVNKDVLQQANTALQKDLRILVEKHKLTAEQQQSILDHIRFTSEINDCIADIVIEAIVEKLPVKVGLFNQLAEVNHSETIFATNTSSLSVTDIAKQVVHPERVAGMHFFNPAPLMKLVEVVATPLTNQATIDAVVSLTKELQKTPVLCNDAPGFIVNHVARPYYLEALYLAEKELSSIETMDTLLEATGFKMGPFKLMDLIGNDINYAVSCSVYDQLGQPLRLRPSPLQEEKVKSGALGRKSGKGYYQYN</sequence>
<name>A0A4V2F120_9BACT</name>
<dbReference type="GO" id="GO:0006635">
    <property type="term" value="P:fatty acid beta-oxidation"/>
    <property type="evidence" value="ECO:0007669"/>
    <property type="project" value="TreeGrafter"/>
</dbReference>
<gene>
    <name evidence="11" type="ORF">EV199_4016</name>
</gene>
<comment type="caution">
    <text evidence="11">The sequence shown here is derived from an EMBL/GenBank/DDBJ whole genome shotgun (WGS) entry which is preliminary data.</text>
</comment>
<keyword evidence="12" id="KW-1185">Reference proteome</keyword>
<dbReference type="InterPro" id="IPR006108">
    <property type="entry name" value="3HC_DH_C"/>
</dbReference>
<dbReference type="PANTHER" id="PTHR43561:SF3">
    <property type="entry name" value="HYDROXYACYL-COENZYME A DEHYDROGENASE, MITOCHONDRIAL"/>
    <property type="match status" value="1"/>
</dbReference>
<feature type="binding site" evidence="8">
    <location>
        <position position="42"/>
    </location>
    <ligand>
        <name>NAD(+)</name>
        <dbReference type="ChEBI" id="CHEBI:57540"/>
    </ligand>
</feature>
<dbReference type="InterPro" id="IPR008927">
    <property type="entry name" value="6-PGluconate_DH-like_C_sf"/>
</dbReference>
<dbReference type="GO" id="GO:0070403">
    <property type="term" value="F:NAD+ binding"/>
    <property type="evidence" value="ECO:0007669"/>
    <property type="project" value="InterPro"/>
</dbReference>
<dbReference type="Gene3D" id="1.10.1040.10">
    <property type="entry name" value="N-(1-d-carboxylethyl)-l-norvaline Dehydrogenase, domain 2"/>
    <property type="match status" value="1"/>
</dbReference>
<evidence type="ECO:0000256" key="1">
    <source>
        <dbReference type="ARBA" id="ARBA00005005"/>
    </source>
</evidence>
<evidence type="ECO:0000256" key="2">
    <source>
        <dbReference type="ARBA" id="ARBA00022832"/>
    </source>
</evidence>
<evidence type="ECO:0000256" key="6">
    <source>
        <dbReference type="ARBA" id="ARBA00049556"/>
    </source>
</evidence>
<dbReference type="OrthoDB" id="9771883at2"/>
<dbReference type="Proteomes" id="UP000293874">
    <property type="component" value="Unassembled WGS sequence"/>
</dbReference>
<dbReference type="SUPFAM" id="SSF48179">
    <property type="entry name" value="6-phosphogluconate dehydrogenase C-terminal domain-like"/>
    <property type="match status" value="1"/>
</dbReference>
<feature type="binding site" evidence="8">
    <location>
        <begin position="19"/>
        <end position="24"/>
    </location>
    <ligand>
        <name>NAD(+)</name>
        <dbReference type="ChEBI" id="CHEBI:57540"/>
    </ligand>
</feature>
<evidence type="ECO:0000259" key="9">
    <source>
        <dbReference type="Pfam" id="PF00725"/>
    </source>
</evidence>
<comment type="catalytic activity">
    <reaction evidence="6">
        <text>a (3S)-3-hydroxyacyl-CoA + NAD(+) = a 3-oxoacyl-CoA + NADH + H(+)</text>
        <dbReference type="Rhea" id="RHEA:22432"/>
        <dbReference type="ChEBI" id="CHEBI:15378"/>
        <dbReference type="ChEBI" id="CHEBI:57318"/>
        <dbReference type="ChEBI" id="CHEBI:57540"/>
        <dbReference type="ChEBI" id="CHEBI:57945"/>
        <dbReference type="ChEBI" id="CHEBI:90726"/>
        <dbReference type="EC" id="1.1.1.35"/>
    </reaction>
</comment>
<keyword evidence="4 8" id="KW-0520">NAD</keyword>
<evidence type="ECO:0000313" key="12">
    <source>
        <dbReference type="Proteomes" id="UP000293874"/>
    </source>
</evidence>
<feature type="binding site" evidence="8">
    <location>
        <position position="151"/>
    </location>
    <ligand>
        <name>NAD(+)</name>
        <dbReference type="ChEBI" id="CHEBI:57540"/>
    </ligand>
</feature>
<evidence type="ECO:0000256" key="8">
    <source>
        <dbReference type="PIRSR" id="PIRSR000105-2"/>
    </source>
</evidence>
<evidence type="ECO:0000256" key="3">
    <source>
        <dbReference type="ARBA" id="ARBA00023002"/>
    </source>
</evidence>
<dbReference type="Gene3D" id="3.40.50.720">
    <property type="entry name" value="NAD(P)-binding Rossmann-like Domain"/>
    <property type="match status" value="1"/>
</dbReference>
<dbReference type="InterPro" id="IPR006176">
    <property type="entry name" value="3-OHacyl-CoA_DH_NAD-bd"/>
</dbReference>
<evidence type="ECO:0000256" key="5">
    <source>
        <dbReference type="ARBA" id="ARBA00023098"/>
    </source>
</evidence>
<comment type="pathway">
    <text evidence="1">Lipid metabolism; fatty acid beta-oxidation.</text>
</comment>
<protein>
    <submittedName>
        <fullName evidence="11">3-hydroxybutyryl-CoA dehydrogenase</fullName>
    </submittedName>
</protein>
<proteinExistence type="predicted"/>